<name>A0A1S3LP09_SALSA</name>
<dbReference type="Proteomes" id="UP001652741">
    <property type="component" value="Chromosome ssa13"/>
</dbReference>
<sequence length="857" mass="97578">MASRAPPSLGETHHRSEMKIVLIGGRQMWDIEASGKSSIGNTILGIDIFETGRRTAQCVSGQRYVYGRQITLIDTPGWWWGYPVDNTPKLDQLEIMRSVYLCHPGPQAFLLVIPVDTVFPDIFKRSLQEHLELFNERLWRHTIVLFSTITPPNDISLQKHIGDWPDLHWLIKKCGNRYHVLNINNRGDDTQVTELLEKIEEMVAGNDGNHYETDQALSEELEEKRLAVNEVAKQMMAKVQKQRTRLRALIKGEATSPTYLRLVIVGAQWAARSSAGNTILGEGVFDVADNTRRTVHCVTRHGEVAGRQLTVVDTPGWHYNSSLQNTSKMDRFEIVHSVFQCPPGPHAVLLVVPFATAFNKSYKRAVEEHMGLLTDAVWKHTIVLFTRGDWLGDTTVEQRIASEGKGLQWLIEKCGNRYHVFDNKNRSDETQVTELLEKVEEMVAENRGCSYEIDRDVSADLEQKKRAGKERAQKITMKVQRQMTTLRELFKGEEQIFSEDELRIVLVGRREAGKSVAGNTILVGELFPTALTKEFRIQNRTMQCVMQQKRVAGMKLKVVDTPGWWKRTPQDARDWVQDEVVRSVSLCPPGPHAFLLVIPISAPFSEGDLKAVEEHLGLLTEKVWRHTMVLFTWGDWLGDRAIEEYIEREGEALQQLVEKCGNRYHVMNCHGWDDGSQVTTLLRKVKEMVVRNKGRNFTIEQKSRQKPMLHWLAGKGMMTEEEWNRREEELIERMLKAVVVEPEESKLPFVQGKNSIDFFIPSMSCETPSEVGSSYINYGAHAKVSEWRVKYAGRSAASSGHGTMSSAVSYMGESLDQWENLVKESLGDGKIRARMLDSPAKSEAQTYGVKTKRRNSH</sequence>
<dbReference type="GO" id="GO:0005525">
    <property type="term" value="F:GTP binding"/>
    <property type="evidence" value="ECO:0007669"/>
    <property type="project" value="UniProtKB-KW"/>
</dbReference>
<feature type="domain" description="AIG1-type G" evidence="5">
    <location>
        <begin position="21"/>
        <end position="220"/>
    </location>
</feature>
<keyword evidence="3" id="KW-0342">GTP-binding</keyword>
<evidence type="ECO:0000256" key="2">
    <source>
        <dbReference type="ARBA" id="ARBA00022741"/>
    </source>
</evidence>
<dbReference type="KEGG" id="sasa:106567680"/>
<dbReference type="FunFam" id="3.40.50.300:FF:001809">
    <property type="entry name" value="Si:ch1073-365p7.2"/>
    <property type="match status" value="3"/>
</dbReference>
<dbReference type="PANTHER" id="PTHR10903">
    <property type="entry name" value="GTPASE, IMAP FAMILY MEMBER-RELATED"/>
    <property type="match status" value="1"/>
</dbReference>
<dbReference type="GeneID" id="106567680"/>
<proteinExistence type="inferred from homology"/>
<dbReference type="PaxDb" id="8030-ENSSSAP00000014074"/>
<reference evidence="7" key="1">
    <citation type="submission" date="2025-08" db="UniProtKB">
        <authorList>
            <consortium name="RefSeq"/>
        </authorList>
    </citation>
    <scope>IDENTIFICATION</scope>
</reference>
<dbReference type="PROSITE" id="PS51720">
    <property type="entry name" value="G_AIG1"/>
    <property type="match status" value="3"/>
</dbReference>
<evidence type="ECO:0000256" key="1">
    <source>
        <dbReference type="ARBA" id="ARBA00008535"/>
    </source>
</evidence>
<evidence type="ECO:0000259" key="5">
    <source>
        <dbReference type="PROSITE" id="PS51720"/>
    </source>
</evidence>
<evidence type="ECO:0000313" key="7">
    <source>
        <dbReference type="RefSeq" id="XP_013992718.1"/>
    </source>
</evidence>
<protein>
    <submittedName>
        <fullName evidence="7">GTPase IMAP family member 8 isoform X1</fullName>
    </submittedName>
</protein>
<organism evidence="6 7">
    <name type="scientific">Salmo salar</name>
    <name type="common">Atlantic salmon</name>
    <dbReference type="NCBI Taxonomy" id="8030"/>
    <lineage>
        <taxon>Eukaryota</taxon>
        <taxon>Metazoa</taxon>
        <taxon>Chordata</taxon>
        <taxon>Craniata</taxon>
        <taxon>Vertebrata</taxon>
        <taxon>Euteleostomi</taxon>
        <taxon>Actinopterygii</taxon>
        <taxon>Neopterygii</taxon>
        <taxon>Teleostei</taxon>
        <taxon>Protacanthopterygii</taxon>
        <taxon>Salmoniformes</taxon>
        <taxon>Salmonidae</taxon>
        <taxon>Salmoninae</taxon>
        <taxon>Salmo</taxon>
    </lineage>
</organism>
<accession>A0A1S3LP09</accession>
<gene>
    <name evidence="7" type="primary">LOC106567680</name>
</gene>
<feature type="domain" description="AIG1-type G" evidence="5">
    <location>
        <begin position="257"/>
        <end position="460"/>
    </location>
</feature>
<keyword evidence="2" id="KW-0547">Nucleotide-binding</keyword>
<feature type="region of interest" description="Disordered" evidence="4">
    <location>
        <begin position="837"/>
        <end position="857"/>
    </location>
</feature>
<dbReference type="RefSeq" id="XP_013992718.1">
    <property type="nucleotide sequence ID" value="XM_014137243.2"/>
</dbReference>
<dbReference type="Gene3D" id="3.40.50.300">
    <property type="entry name" value="P-loop containing nucleotide triphosphate hydrolases"/>
    <property type="match status" value="3"/>
</dbReference>
<evidence type="ECO:0000313" key="6">
    <source>
        <dbReference type="Proteomes" id="UP001652741"/>
    </source>
</evidence>
<dbReference type="InterPro" id="IPR045058">
    <property type="entry name" value="GIMA/IAN/Toc"/>
</dbReference>
<dbReference type="OrthoDB" id="9982588at2759"/>
<dbReference type="CDD" id="cd01852">
    <property type="entry name" value="AIG1"/>
    <property type="match status" value="2"/>
</dbReference>
<feature type="domain" description="AIG1-type G" evidence="5">
    <location>
        <begin position="499"/>
        <end position="706"/>
    </location>
</feature>
<dbReference type="Pfam" id="PF04548">
    <property type="entry name" value="AIG1"/>
    <property type="match status" value="3"/>
</dbReference>
<dbReference type="PANTHER" id="PTHR10903:SF107">
    <property type="entry name" value="GTPASE IMAP FAMILY MEMBER 4-LIKE-RELATED"/>
    <property type="match status" value="1"/>
</dbReference>
<dbReference type="InterPro" id="IPR006703">
    <property type="entry name" value="G_AIG1"/>
</dbReference>
<comment type="similarity">
    <text evidence="1">Belongs to the TRAFAC class TrmE-Era-EngA-EngB-Septin-like GTPase superfamily. AIG1/Toc34/Toc159-like paraseptin GTPase family. IAN subfamily.</text>
</comment>
<keyword evidence="6" id="KW-1185">Reference proteome</keyword>
<evidence type="ECO:0000256" key="4">
    <source>
        <dbReference type="SAM" id="MobiDB-lite"/>
    </source>
</evidence>
<dbReference type="SUPFAM" id="SSF52540">
    <property type="entry name" value="P-loop containing nucleoside triphosphate hydrolases"/>
    <property type="match status" value="3"/>
</dbReference>
<dbReference type="InterPro" id="IPR027417">
    <property type="entry name" value="P-loop_NTPase"/>
</dbReference>
<dbReference type="AlphaFoldDB" id="A0A1S3LP09"/>
<evidence type="ECO:0000256" key="3">
    <source>
        <dbReference type="ARBA" id="ARBA00023134"/>
    </source>
</evidence>